<organism evidence="8 9">
    <name type="scientific">Hypericibacter terrae</name>
    <dbReference type="NCBI Taxonomy" id="2602015"/>
    <lineage>
        <taxon>Bacteria</taxon>
        <taxon>Pseudomonadati</taxon>
        <taxon>Pseudomonadota</taxon>
        <taxon>Alphaproteobacteria</taxon>
        <taxon>Rhodospirillales</taxon>
        <taxon>Dongiaceae</taxon>
        <taxon>Hypericibacter</taxon>
    </lineage>
</organism>
<evidence type="ECO:0000256" key="6">
    <source>
        <dbReference type="SAM" id="Coils"/>
    </source>
</evidence>
<reference evidence="8 9" key="1">
    <citation type="submission" date="2019-08" db="EMBL/GenBank/DDBJ databases">
        <title>Hyperibacter terrae gen. nov., sp. nov. and Hyperibacter viscosus sp. nov., two new members in the family Rhodospirillaceae isolated from the rhizosphere of Hypericum perforatum.</title>
        <authorList>
            <person name="Noviana Z."/>
        </authorList>
    </citation>
    <scope>NUCLEOTIDE SEQUENCE [LARGE SCALE GENOMIC DNA]</scope>
    <source>
        <strain evidence="8 9">R5913</strain>
    </source>
</reference>
<dbReference type="EMBL" id="CP042906">
    <property type="protein sequence ID" value="QEX17939.1"/>
    <property type="molecule type" value="Genomic_DNA"/>
</dbReference>
<dbReference type="InterPro" id="IPR015358">
    <property type="entry name" value="Tscrpt_reg_MerR_DNA-bd"/>
</dbReference>
<protein>
    <submittedName>
        <fullName evidence="8">Heavy metal-dependent transcription regulator 2</fullName>
    </submittedName>
</protein>
<dbReference type="GO" id="GO:0005507">
    <property type="term" value="F:copper ion binding"/>
    <property type="evidence" value="ECO:0007669"/>
    <property type="project" value="InterPro"/>
</dbReference>
<dbReference type="Pfam" id="PF09278">
    <property type="entry name" value="MerR-DNA-bind"/>
    <property type="match status" value="1"/>
</dbReference>
<dbReference type="InterPro" id="IPR047057">
    <property type="entry name" value="MerR_fam"/>
</dbReference>
<dbReference type="PRINTS" id="PR00040">
    <property type="entry name" value="HTHMERR"/>
</dbReference>
<dbReference type="NCBIfam" id="TIGR02044">
    <property type="entry name" value="CueR"/>
    <property type="match status" value="1"/>
</dbReference>
<dbReference type="AlphaFoldDB" id="A0A5J6MKQ4"/>
<dbReference type="OrthoDB" id="9802944at2"/>
<dbReference type="PROSITE" id="PS00552">
    <property type="entry name" value="HTH_MERR_1"/>
    <property type="match status" value="1"/>
</dbReference>
<dbReference type="InterPro" id="IPR000551">
    <property type="entry name" value="MerR-type_HTH_dom"/>
</dbReference>
<gene>
    <name evidence="8" type="primary">hmrR2</name>
    <name evidence="8" type="ORF">FRZ44_32430</name>
</gene>
<dbReference type="RefSeq" id="WP_151178148.1">
    <property type="nucleotide sequence ID" value="NZ_CP042906.1"/>
</dbReference>
<dbReference type="GO" id="GO:0003677">
    <property type="term" value="F:DNA binding"/>
    <property type="evidence" value="ECO:0007669"/>
    <property type="project" value="UniProtKB-KW"/>
</dbReference>
<dbReference type="PROSITE" id="PS50937">
    <property type="entry name" value="HTH_MERR_2"/>
    <property type="match status" value="1"/>
</dbReference>
<dbReference type="GO" id="GO:0005737">
    <property type="term" value="C:cytoplasm"/>
    <property type="evidence" value="ECO:0007669"/>
    <property type="project" value="UniProtKB-SubCell"/>
</dbReference>
<evidence type="ECO:0000256" key="1">
    <source>
        <dbReference type="ARBA" id="ARBA00004496"/>
    </source>
</evidence>
<dbReference type="SMART" id="SM00422">
    <property type="entry name" value="HTH_MERR"/>
    <property type="match status" value="1"/>
</dbReference>
<dbReference type="GO" id="GO:0045893">
    <property type="term" value="P:positive regulation of DNA-templated transcription"/>
    <property type="evidence" value="ECO:0007669"/>
    <property type="project" value="InterPro"/>
</dbReference>
<proteinExistence type="predicted"/>
<dbReference type="PANTHER" id="PTHR30204">
    <property type="entry name" value="REDOX-CYCLING DRUG-SENSING TRANSCRIPTIONAL ACTIVATOR SOXR"/>
    <property type="match status" value="1"/>
</dbReference>
<dbReference type="Pfam" id="PF00376">
    <property type="entry name" value="MerR"/>
    <property type="match status" value="1"/>
</dbReference>
<dbReference type="Gene3D" id="1.10.1660.10">
    <property type="match status" value="1"/>
</dbReference>
<dbReference type="InterPro" id="IPR011789">
    <property type="entry name" value="CueR"/>
</dbReference>
<accession>A0A5J6MKQ4</accession>
<keyword evidence="4" id="KW-0238">DNA-binding</keyword>
<keyword evidence="5" id="KW-0804">Transcription</keyword>
<evidence type="ECO:0000256" key="3">
    <source>
        <dbReference type="ARBA" id="ARBA00023015"/>
    </source>
</evidence>
<dbReference type="GO" id="GO:0003700">
    <property type="term" value="F:DNA-binding transcription factor activity"/>
    <property type="evidence" value="ECO:0007669"/>
    <property type="project" value="InterPro"/>
</dbReference>
<comment type="subcellular location">
    <subcellularLocation>
        <location evidence="1">Cytoplasm</location>
    </subcellularLocation>
</comment>
<keyword evidence="3" id="KW-0805">Transcription regulation</keyword>
<name>A0A5J6MKQ4_9PROT</name>
<keyword evidence="6" id="KW-0175">Coiled coil</keyword>
<evidence type="ECO:0000256" key="5">
    <source>
        <dbReference type="ARBA" id="ARBA00023163"/>
    </source>
</evidence>
<keyword evidence="9" id="KW-1185">Reference proteome</keyword>
<evidence type="ECO:0000256" key="2">
    <source>
        <dbReference type="ARBA" id="ARBA00022490"/>
    </source>
</evidence>
<evidence type="ECO:0000313" key="9">
    <source>
        <dbReference type="Proteomes" id="UP000326202"/>
    </source>
</evidence>
<evidence type="ECO:0000259" key="7">
    <source>
        <dbReference type="PROSITE" id="PS50937"/>
    </source>
</evidence>
<feature type="domain" description="HTH merR-type" evidence="7">
    <location>
        <begin position="1"/>
        <end position="70"/>
    </location>
</feature>
<dbReference type="KEGG" id="htq:FRZ44_32430"/>
<dbReference type="Proteomes" id="UP000326202">
    <property type="component" value="Chromosome"/>
</dbReference>
<feature type="coiled-coil region" evidence="6">
    <location>
        <begin position="82"/>
        <end position="112"/>
    </location>
</feature>
<keyword evidence="2" id="KW-0963">Cytoplasm</keyword>
<sequence>MKTIGEAARESGISAKMIRHYDAIGLVRPSARSEAGYRHYTDNDVHTLSFVRRARHLGFSLEQTAKLLQLWRDRKRASAEVKSLALRHIEELDEKIAELEAMRRTLDHLARHCHGDHRPDCPIIDDLATKP</sequence>
<evidence type="ECO:0000256" key="4">
    <source>
        <dbReference type="ARBA" id="ARBA00023125"/>
    </source>
</evidence>
<dbReference type="InterPro" id="IPR009061">
    <property type="entry name" value="DNA-bd_dom_put_sf"/>
</dbReference>
<dbReference type="PANTHER" id="PTHR30204:SF94">
    <property type="entry name" value="HEAVY METAL-DEPENDENT TRANSCRIPTIONAL REGULATOR HI_0293-RELATED"/>
    <property type="match status" value="1"/>
</dbReference>
<dbReference type="CDD" id="cd01108">
    <property type="entry name" value="HTH_CueR"/>
    <property type="match status" value="1"/>
</dbReference>
<dbReference type="SUPFAM" id="SSF46955">
    <property type="entry name" value="Putative DNA-binding domain"/>
    <property type="match status" value="1"/>
</dbReference>
<evidence type="ECO:0000313" key="8">
    <source>
        <dbReference type="EMBL" id="QEX17939.1"/>
    </source>
</evidence>